<organism evidence="2 3">
    <name type="scientific">Candidatus Sungbacteria bacterium RIFCSPHIGHO2_01_FULL_47_32</name>
    <dbReference type="NCBI Taxonomy" id="1802264"/>
    <lineage>
        <taxon>Bacteria</taxon>
        <taxon>Candidatus Sungiibacteriota</taxon>
    </lineage>
</organism>
<comment type="caution">
    <text evidence="2">The sequence shown here is derived from an EMBL/GenBank/DDBJ whole genome shotgun (WGS) entry which is preliminary data.</text>
</comment>
<dbReference type="AlphaFoldDB" id="A0A1G2K3E2"/>
<dbReference type="EMBL" id="MHQC01000046">
    <property type="protein sequence ID" value="OGZ93942.1"/>
    <property type="molecule type" value="Genomic_DNA"/>
</dbReference>
<keyword evidence="1" id="KW-0472">Membrane</keyword>
<name>A0A1G2K3E2_9BACT</name>
<dbReference type="PANTHER" id="PTHR42307">
    <property type="entry name" value="PUP DEAMIDASE/DEPUPYLASE"/>
    <property type="match status" value="1"/>
</dbReference>
<dbReference type="GO" id="GO:0070490">
    <property type="term" value="P:protein pupylation"/>
    <property type="evidence" value="ECO:0007669"/>
    <property type="project" value="TreeGrafter"/>
</dbReference>
<feature type="transmembrane region" description="Helical" evidence="1">
    <location>
        <begin position="12"/>
        <end position="31"/>
    </location>
</feature>
<dbReference type="GO" id="GO:0005524">
    <property type="term" value="F:ATP binding"/>
    <property type="evidence" value="ECO:0007669"/>
    <property type="project" value="TreeGrafter"/>
</dbReference>
<keyword evidence="1" id="KW-0812">Transmembrane</keyword>
<dbReference type="GO" id="GO:0019941">
    <property type="term" value="P:modification-dependent protein catabolic process"/>
    <property type="evidence" value="ECO:0007669"/>
    <property type="project" value="InterPro"/>
</dbReference>
<reference evidence="2 3" key="1">
    <citation type="journal article" date="2016" name="Nat. Commun.">
        <title>Thousands of microbial genomes shed light on interconnected biogeochemical processes in an aquifer system.</title>
        <authorList>
            <person name="Anantharaman K."/>
            <person name="Brown C.T."/>
            <person name="Hug L.A."/>
            <person name="Sharon I."/>
            <person name="Castelle C.J."/>
            <person name="Probst A.J."/>
            <person name="Thomas B.C."/>
            <person name="Singh A."/>
            <person name="Wilkins M.J."/>
            <person name="Karaoz U."/>
            <person name="Brodie E.L."/>
            <person name="Williams K.H."/>
            <person name="Hubbard S.S."/>
            <person name="Banfield J.F."/>
        </authorList>
    </citation>
    <scope>NUCLEOTIDE SEQUENCE [LARGE SCALE GENOMIC DNA]</scope>
</reference>
<dbReference type="Proteomes" id="UP000177152">
    <property type="component" value="Unassembled WGS sequence"/>
</dbReference>
<keyword evidence="1" id="KW-1133">Transmembrane helix</keyword>
<evidence type="ECO:0000313" key="3">
    <source>
        <dbReference type="Proteomes" id="UP000177152"/>
    </source>
</evidence>
<dbReference type="GO" id="GO:0010498">
    <property type="term" value="P:proteasomal protein catabolic process"/>
    <property type="evidence" value="ECO:0007669"/>
    <property type="project" value="InterPro"/>
</dbReference>
<dbReference type="Pfam" id="PF03136">
    <property type="entry name" value="Pup_ligase"/>
    <property type="match status" value="1"/>
</dbReference>
<dbReference type="PANTHER" id="PTHR42307:SF2">
    <property type="entry name" value="PUP DEAMIDASE_DEPUPYLASE"/>
    <property type="match status" value="1"/>
</dbReference>
<dbReference type="InterPro" id="IPR004347">
    <property type="entry name" value="Pup_ligase/deamidase"/>
</dbReference>
<evidence type="ECO:0000256" key="1">
    <source>
        <dbReference type="SAM" id="Phobius"/>
    </source>
</evidence>
<protein>
    <submittedName>
        <fullName evidence="2">Uncharacterized protein</fullName>
    </submittedName>
</protein>
<gene>
    <name evidence="2" type="ORF">A2633_00675</name>
</gene>
<accession>A0A1G2K3E2</accession>
<proteinExistence type="predicted"/>
<sequence>MPPRYPSGRVFYLVFWLTLNIFLFIIAISFLKNLPPFRRPQVQKRAFGLETEYSALVRKIDRTFHLEECDIRNLLEVFRLAMPFAQDSSPVLKELLFYPPVECVSGFYLGTNGARFYVDNYSSFPFPEYATPETRSIREALIHGLAGDAIMEEFRKDIIRRKLFQKEPTASTFADIYFARINTQFGDENAPASTGLHENYLTERRFYYYEEKNINPEFCEFLAPFLASRQIFDGAGAVRNTPTGWKYLLSQRASFVDAKTNSGTMATQRGLVHFRPDKEDAPENKIRLHLHCGDTHMSPFGKYIAMGATHMVLRAFEERNRKPWPYTTGSNEESFIASYKLLSYDPTLKTPIFLKKNGSTVQILPLELQREYFEFVLRNVRYFSPEEAHIMNEWSRMTHLLSENPEDASEELDWAIKQRFLLEHCGGDFSSPKAQFANFLYHDISERGIYNTLLRNNKVKRFATAEEIFLARNNPPDTRAEFRSRFIKTIYPIPSVFTVSWSQFSGDGPLFIMSNPLERTNPHAESTLAYMRKRSTERGDMSAPPDYA</sequence>
<evidence type="ECO:0000313" key="2">
    <source>
        <dbReference type="EMBL" id="OGZ93942.1"/>
    </source>
</evidence>